<dbReference type="SUPFAM" id="SSF47973">
    <property type="entry name" value="Ribosomal protein S7"/>
    <property type="match status" value="1"/>
</dbReference>
<dbReference type="Gene3D" id="1.10.455.10">
    <property type="entry name" value="Ribosomal protein S7 domain"/>
    <property type="match status" value="1"/>
</dbReference>
<dbReference type="EMBL" id="JBDODL010000259">
    <property type="protein sequence ID" value="MES1919335.1"/>
    <property type="molecule type" value="Genomic_DNA"/>
</dbReference>
<evidence type="ECO:0000256" key="3">
    <source>
        <dbReference type="ARBA" id="ARBA00023274"/>
    </source>
</evidence>
<dbReference type="Proteomes" id="UP001439008">
    <property type="component" value="Unassembled WGS sequence"/>
</dbReference>
<comment type="similarity">
    <text evidence="1">Belongs to the universal ribosomal protein uS7 family.</text>
</comment>
<keyword evidence="6" id="KW-1185">Reference proteome</keyword>
<keyword evidence="3" id="KW-0687">Ribonucleoprotein</keyword>
<dbReference type="InterPro" id="IPR023798">
    <property type="entry name" value="Ribosomal_uS7_dom"/>
</dbReference>
<sequence>MQKMAQTNLHKTNFRKIANNIFIKSLFVTPKRFCQNEIKENYRFRNRKMVGLTETKFFSKTSKIMQNRGDTVKFEKILLIAIKRLKHNLTILNIPRKPITTFNFYNASFEKKEKFFEFWEKMEHLSEEAKLTATLNYLALNFEAISDLDNNDQTLMANCESQYEKYRGQTAFELLDRMFAKITPQIGLAFKKKYTKGKVGHTLVPSPKPLTADQCDNSAVKLFEKGIKKRTEKTLVRKLTNELLDIETGKAASIEEKNKVHLTALKNRKNIYMK</sequence>
<keyword evidence="2" id="KW-0689">Ribosomal protein</keyword>
<accession>A0ABV2AI44</accession>
<reference evidence="5 6" key="1">
    <citation type="journal article" date="2024" name="BMC Biol.">
        <title>Comparative genomics of Ascetosporea gives new insight into the evolutionary basis for animal parasitism in Rhizaria.</title>
        <authorList>
            <person name="Hiltunen Thoren M."/>
            <person name="Onut-Brannstrom I."/>
            <person name="Alfjorden A."/>
            <person name="Peckova H."/>
            <person name="Swords F."/>
            <person name="Hooper C."/>
            <person name="Holzer A.S."/>
            <person name="Bass D."/>
            <person name="Burki F."/>
        </authorList>
    </citation>
    <scope>NUCLEOTIDE SEQUENCE [LARGE SCALE GENOMIC DNA]</scope>
    <source>
        <strain evidence="5">20-A016</strain>
    </source>
</reference>
<evidence type="ECO:0000313" key="5">
    <source>
        <dbReference type="EMBL" id="MES1919335.1"/>
    </source>
</evidence>
<evidence type="ECO:0000256" key="1">
    <source>
        <dbReference type="ARBA" id="ARBA00007151"/>
    </source>
</evidence>
<feature type="domain" description="Small ribosomal subunit protein uS7" evidence="4">
    <location>
        <begin position="168"/>
        <end position="268"/>
    </location>
</feature>
<proteinExistence type="inferred from homology"/>
<name>A0ABV2AI44_9EUKA</name>
<comment type="caution">
    <text evidence="5">The sequence shown here is derived from an EMBL/GenBank/DDBJ whole genome shotgun (WGS) entry which is preliminary data.</text>
</comment>
<gene>
    <name evidence="5" type="ORF">MHBO_001185</name>
</gene>
<protein>
    <recommendedName>
        <fullName evidence="4">Small ribosomal subunit protein uS7 domain-containing protein</fullName>
    </recommendedName>
</protein>
<dbReference type="Pfam" id="PF00177">
    <property type="entry name" value="Ribosomal_S7"/>
    <property type="match status" value="1"/>
</dbReference>
<organism evidence="5 6">
    <name type="scientific">Bonamia ostreae</name>
    <dbReference type="NCBI Taxonomy" id="126728"/>
    <lineage>
        <taxon>Eukaryota</taxon>
        <taxon>Sar</taxon>
        <taxon>Rhizaria</taxon>
        <taxon>Endomyxa</taxon>
        <taxon>Ascetosporea</taxon>
        <taxon>Haplosporida</taxon>
        <taxon>Bonamia</taxon>
    </lineage>
</organism>
<dbReference type="InterPro" id="IPR036823">
    <property type="entry name" value="Ribosomal_uS7_dom_sf"/>
</dbReference>
<evidence type="ECO:0000259" key="4">
    <source>
        <dbReference type="Pfam" id="PF00177"/>
    </source>
</evidence>
<evidence type="ECO:0000256" key="2">
    <source>
        <dbReference type="ARBA" id="ARBA00022980"/>
    </source>
</evidence>
<evidence type="ECO:0000313" key="6">
    <source>
        <dbReference type="Proteomes" id="UP001439008"/>
    </source>
</evidence>